<evidence type="ECO:0000256" key="1">
    <source>
        <dbReference type="SAM" id="MobiDB-lite"/>
    </source>
</evidence>
<name>A0A0M3JFG3_ANISI</name>
<sequence length="115" mass="14180">LCYEELECGHIQQQQQHPPSYPNALMRIRQNDHERFSRHNVPPRVFRQYNNRSSSLPRGLHHNSDYEDGTRRDSIDYFDRRTHQKAPQPQQQQQQFQQHQQQFDYKVFIFHIFWS</sequence>
<evidence type="ECO:0000313" key="2">
    <source>
        <dbReference type="WBParaSite" id="ASIM_0000636401-mRNA-1"/>
    </source>
</evidence>
<reference evidence="2" key="1">
    <citation type="submission" date="2017-02" db="UniProtKB">
        <authorList>
            <consortium name="WormBaseParasite"/>
        </authorList>
    </citation>
    <scope>IDENTIFICATION</scope>
</reference>
<feature type="region of interest" description="Disordered" evidence="1">
    <location>
        <begin position="35"/>
        <end position="72"/>
    </location>
</feature>
<accession>A0A0M3JFG3</accession>
<protein>
    <submittedName>
        <fullName evidence="2">Uncharacterized protein</fullName>
    </submittedName>
</protein>
<proteinExistence type="predicted"/>
<dbReference type="AlphaFoldDB" id="A0A0M3JFG3"/>
<organism evidence="2">
    <name type="scientific">Anisakis simplex</name>
    <name type="common">Herring worm</name>
    <dbReference type="NCBI Taxonomy" id="6269"/>
    <lineage>
        <taxon>Eukaryota</taxon>
        <taxon>Metazoa</taxon>
        <taxon>Ecdysozoa</taxon>
        <taxon>Nematoda</taxon>
        <taxon>Chromadorea</taxon>
        <taxon>Rhabditida</taxon>
        <taxon>Spirurina</taxon>
        <taxon>Ascaridomorpha</taxon>
        <taxon>Ascaridoidea</taxon>
        <taxon>Anisakidae</taxon>
        <taxon>Anisakis</taxon>
        <taxon>Anisakis simplex complex</taxon>
    </lineage>
</organism>
<feature type="compositionally biased region" description="Basic and acidic residues" evidence="1">
    <location>
        <begin position="62"/>
        <end position="72"/>
    </location>
</feature>
<dbReference type="WBParaSite" id="ASIM_0000636401-mRNA-1">
    <property type="protein sequence ID" value="ASIM_0000636401-mRNA-1"/>
    <property type="gene ID" value="ASIM_0000636401"/>
</dbReference>